<keyword evidence="6" id="KW-0547">Nucleotide-binding</keyword>
<evidence type="ECO:0000256" key="14">
    <source>
        <dbReference type="ARBA" id="ARBA00022932"/>
    </source>
</evidence>
<dbReference type="InterPro" id="IPR001584">
    <property type="entry name" value="Integrase_cat-core"/>
</dbReference>
<keyword evidence="10" id="KW-0067">ATP-binding</keyword>
<evidence type="ECO:0000256" key="1">
    <source>
        <dbReference type="ARBA" id="ARBA00002180"/>
    </source>
</evidence>
<dbReference type="InterPro" id="IPR054722">
    <property type="entry name" value="PolX-like_BBD"/>
</dbReference>
<dbReference type="Proteomes" id="UP000460718">
    <property type="component" value="Unassembled WGS sequence"/>
</dbReference>
<comment type="function">
    <text evidence="1">The aspartyl protease (PR) mediates the proteolytic cleavages of the Gag and Gag-Pol polyproteins after assembly of the VLP.</text>
</comment>
<keyword evidence="4" id="KW-0540">Nuclease</keyword>
<dbReference type="Pfam" id="PF00665">
    <property type="entry name" value="rve"/>
    <property type="match status" value="1"/>
</dbReference>
<dbReference type="InterPro" id="IPR012337">
    <property type="entry name" value="RNaseH-like_sf"/>
</dbReference>
<feature type="compositionally biased region" description="Basic residues" evidence="18">
    <location>
        <begin position="555"/>
        <end position="565"/>
    </location>
</feature>
<keyword evidence="7" id="KW-0064">Aspartyl protease</keyword>
<evidence type="ECO:0000256" key="2">
    <source>
        <dbReference type="ARBA" id="ARBA00022612"/>
    </source>
</evidence>
<dbReference type="GO" id="GO:0003964">
    <property type="term" value="F:RNA-directed DNA polymerase activity"/>
    <property type="evidence" value="ECO:0007669"/>
    <property type="project" value="UniProtKB-KW"/>
</dbReference>
<dbReference type="InterPro" id="IPR043502">
    <property type="entry name" value="DNA/RNA_pol_sf"/>
</dbReference>
<evidence type="ECO:0000256" key="17">
    <source>
        <dbReference type="ARBA" id="ARBA00023268"/>
    </source>
</evidence>
<evidence type="ECO:0000256" key="6">
    <source>
        <dbReference type="ARBA" id="ARBA00022741"/>
    </source>
</evidence>
<dbReference type="PANTHER" id="PTHR42648">
    <property type="entry name" value="TRANSPOSASE, PUTATIVE-RELATED"/>
    <property type="match status" value="1"/>
</dbReference>
<keyword evidence="3" id="KW-0645">Protease</keyword>
<keyword evidence="8" id="KW-0255">Endonuclease</keyword>
<dbReference type="PROSITE" id="PS50994">
    <property type="entry name" value="INTEGRASE"/>
    <property type="match status" value="1"/>
</dbReference>
<gene>
    <name evidence="20" type="ORF">PF011_g7420</name>
</gene>
<dbReference type="Gene3D" id="3.30.420.10">
    <property type="entry name" value="Ribonuclease H-like superfamily/Ribonuclease H"/>
    <property type="match status" value="1"/>
</dbReference>
<dbReference type="GO" id="GO:0004190">
    <property type="term" value="F:aspartic-type endopeptidase activity"/>
    <property type="evidence" value="ECO:0007669"/>
    <property type="project" value="UniProtKB-KW"/>
</dbReference>
<keyword evidence="16" id="KW-0233">DNA recombination</keyword>
<evidence type="ECO:0000256" key="3">
    <source>
        <dbReference type="ARBA" id="ARBA00022670"/>
    </source>
</evidence>
<evidence type="ECO:0000313" key="20">
    <source>
        <dbReference type="EMBL" id="KAE9015862.1"/>
    </source>
</evidence>
<dbReference type="InterPro" id="IPR057670">
    <property type="entry name" value="SH3_retrovirus"/>
</dbReference>
<keyword evidence="14" id="KW-0808">Transferase</keyword>
<evidence type="ECO:0000256" key="15">
    <source>
        <dbReference type="ARBA" id="ARBA00023113"/>
    </source>
</evidence>
<feature type="compositionally biased region" description="Basic and acidic residues" evidence="18">
    <location>
        <begin position="566"/>
        <end position="575"/>
    </location>
</feature>
<evidence type="ECO:0000256" key="11">
    <source>
        <dbReference type="ARBA" id="ARBA00022842"/>
    </source>
</evidence>
<proteinExistence type="predicted"/>
<dbReference type="InterPro" id="IPR013103">
    <property type="entry name" value="RVT_2"/>
</dbReference>
<keyword evidence="9" id="KW-0378">Hydrolase</keyword>
<dbReference type="SUPFAM" id="SSF53098">
    <property type="entry name" value="Ribonuclease H-like"/>
    <property type="match status" value="1"/>
</dbReference>
<dbReference type="Pfam" id="PF07727">
    <property type="entry name" value="RVT_2"/>
    <property type="match status" value="1"/>
</dbReference>
<accession>A0A6A3L8P4</accession>
<keyword evidence="2" id="KW-1188">Viral release from host cell</keyword>
<dbReference type="InterPro" id="IPR039537">
    <property type="entry name" value="Retrotran_Ty1/copia-like"/>
</dbReference>
<protein>
    <recommendedName>
        <fullName evidence="19">Integrase catalytic domain-containing protein</fullName>
    </recommendedName>
</protein>
<dbReference type="Pfam" id="PF22936">
    <property type="entry name" value="Pol_BBD"/>
    <property type="match status" value="1"/>
</dbReference>
<dbReference type="GO" id="GO:0004519">
    <property type="term" value="F:endonuclease activity"/>
    <property type="evidence" value="ECO:0007669"/>
    <property type="project" value="UniProtKB-KW"/>
</dbReference>
<name>A0A6A3L8P4_9STRA</name>
<keyword evidence="13" id="KW-0695">RNA-directed DNA polymerase</keyword>
<evidence type="ECO:0000256" key="9">
    <source>
        <dbReference type="ARBA" id="ARBA00022801"/>
    </source>
</evidence>
<evidence type="ECO:0000256" key="7">
    <source>
        <dbReference type="ARBA" id="ARBA00022750"/>
    </source>
</evidence>
<dbReference type="Pfam" id="PF25597">
    <property type="entry name" value="SH3_retrovirus"/>
    <property type="match status" value="1"/>
</dbReference>
<dbReference type="InterPro" id="IPR036397">
    <property type="entry name" value="RNaseH_sf"/>
</dbReference>
<evidence type="ECO:0000256" key="8">
    <source>
        <dbReference type="ARBA" id="ARBA00022759"/>
    </source>
</evidence>
<evidence type="ECO:0000256" key="10">
    <source>
        <dbReference type="ARBA" id="ARBA00022840"/>
    </source>
</evidence>
<evidence type="ECO:0000313" key="21">
    <source>
        <dbReference type="Proteomes" id="UP000460718"/>
    </source>
</evidence>
<comment type="caution">
    <text evidence="20">The sequence shown here is derived from an EMBL/GenBank/DDBJ whole genome shotgun (WGS) entry which is preliminary data.</text>
</comment>
<dbReference type="GO" id="GO:0006508">
    <property type="term" value="P:proteolysis"/>
    <property type="evidence" value="ECO:0007669"/>
    <property type="project" value="UniProtKB-KW"/>
</dbReference>
<dbReference type="GO" id="GO:0015074">
    <property type="term" value="P:DNA integration"/>
    <property type="evidence" value="ECO:0007669"/>
    <property type="project" value="UniProtKB-KW"/>
</dbReference>
<evidence type="ECO:0000256" key="4">
    <source>
        <dbReference type="ARBA" id="ARBA00022722"/>
    </source>
</evidence>
<evidence type="ECO:0000256" key="16">
    <source>
        <dbReference type="ARBA" id="ARBA00023172"/>
    </source>
</evidence>
<dbReference type="GO" id="GO:0006310">
    <property type="term" value="P:DNA recombination"/>
    <property type="evidence" value="ECO:0007669"/>
    <property type="project" value="UniProtKB-KW"/>
</dbReference>
<dbReference type="EMBL" id="QXFW01000330">
    <property type="protein sequence ID" value="KAE9015862.1"/>
    <property type="molecule type" value="Genomic_DNA"/>
</dbReference>
<organism evidence="20 21">
    <name type="scientific">Phytophthora fragariae</name>
    <dbReference type="NCBI Taxonomy" id="53985"/>
    <lineage>
        <taxon>Eukaryota</taxon>
        <taxon>Sar</taxon>
        <taxon>Stramenopiles</taxon>
        <taxon>Oomycota</taxon>
        <taxon>Peronosporomycetes</taxon>
        <taxon>Peronosporales</taxon>
        <taxon>Peronosporaceae</taxon>
        <taxon>Phytophthora</taxon>
    </lineage>
</organism>
<reference evidence="20 21" key="1">
    <citation type="submission" date="2018-09" db="EMBL/GenBank/DDBJ databases">
        <title>Genomic investigation of the strawberry pathogen Phytophthora fragariae indicates pathogenicity is determined by transcriptional variation in three key races.</title>
        <authorList>
            <person name="Adams T.M."/>
            <person name="Armitage A.D."/>
            <person name="Sobczyk M.K."/>
            <person name="Bates H.J."/>
            <person name="Dunwell J.M."/>
            <person name="Nellist C.F."/>
            <person name="Harrison R.J."/>
        </authorList>
    </citation>
    <scope>NUCLEOTIDE SEQUENCE [LARGE SCALE GENOMIC DNA]</scope>
    <source>
        <strain evidence="20 21">SCRP245</strain>
    </source>
</reference>
<dbReference type="GO" id="GO:0046872">
    <property type="term" value="F:metal ion binding"/>
    <property type="evidence" value="ECO:0007669"/>
    <property type="project" value="UniProtKB-KW"/>
</dbReference>
<keyword evidence="15" id="KW-0917">Virion maturation</keyword>
<evidence type="ECO:0000256" key="18">
    <source>
        <dbReference type="SAM" id="MobiDB-lite"/>
    </source>
</evidence>
<dbReference type="AlphaFoldDB" id="A0A6A3L8P4"/>
<evidence type="ECO:0000259" key="19">
    <source>
        <dbReference type="PROSITE" id="PS50994"/>
    </source>
</evidence>
<dbReference type="GO" id="GO:0003887">
    <property type="term" value="F:DNA-directed DNA polymerase activity"/>
    <property type="evidence" value="ECO:0007669"/>
    <property type="project" value="UniProtKB-KW"/>
</dbReference>
<dbReference type="SUPFAM" id="SSF56672">
    <property type="entry name" value="DNA/RNA polymerases"/>
    <property type="match status" value="1"/>
</dbReference>
<feature type="region of interest" description="Disordered" evidence="18">
    <location>
        <begin position="504"/>
        <end position="595"/>
    </location>
</feature>
<dbReference type="PANTHER" id="PTHR42648:SF11">
    <property type="entry name" value="TRANSPOSON TY4-P GAG-POL POLYPROTEIN"/>
    <property type="match status" value="1"/>
</dbReference>
<keyword evidence="14" id="KW-0239">DNA-directed DNA polymerase</keyword>
<evidence type="ECO:0000256" key="12">
    <source>
        <dbReference type="ARBA" id="ARBA00022908"/>
    </source>
</evidence>
<feature type="domain" description="Integrase catalytic" evidence="19">
    <location>
        <begin position="209"/>
        <end position="375"/>
    </location>
</feature>
<keyword evidence="5" id="KW-0479">Metal-binding</keyword>
<dbReference type="GO" id="GO:0005524">
    <property type="term" value="F:ATP binding"/>
    <property type="evidence" value="ECO:0007669"/>
    <property type="project" value="UniProtKB-KW"/>
</dbReference>
<evidence type="ECO:0000256" key="5">
    <source>
        <dbReference type="ARBA" id="ARBA00022723"/>
    </source>
</evidence>
<sequence>MQSTQRNVDEWILDSGSQANICGDLALFTTIRVDTTSRLDFANGTTEHTCIRGSVLLRIVNQATGVVEDRLLDDVVYTPNANVNIISLGYLQMTGRYRLSCSPDQKTAWLSKPDTVLKFEMHENIYRLHAERVPGVMVMAALKEDTDSKKQMELLHQRFGHVAMNTVKRLAHKFDVGVKLNAKGLTSYECIACVQGKTKRMTHVRIAERKSKPLEVLMMDICSIKPATVGGASMFLFIVDEATRFKWAFLLETKAQATFHSKVLINQLRTRLRKLKVMRLWSDQGGEFMSKELESYCNEHGIELKTTNSYSPQENGIVERANGVVLPRIRAMLKATGLPNMLWGEALLHVVTTLNWLPTKPTGLVSPHQRLFDEAPMLDDMRVWGCIAHVRVPPESRTRKDKLETRARLSLLLGYSATTPGYKFIDLQTAQVVTAQRGNVRFHEEFTANGTYLQQLLENAFLDEDHQLPETVPVARIKTGMESYLPTGDSASPAGVEELIEATPSDGVQGEDVPSSSGSPAKSSSPPASGSTEHQPGIAVPVAVPVETPPPVSKAAKKRRKRRARKQAEAEKETSGFDIQPPPMEPCLKRPRRTQRPSVRLKDYVVGNVMTITDILIPTTYKQARASKHWHQWRAAMLAELESLRGHKTWKLQSRSMAKNLKVITCRWVFAVKRDERGHIKRFKARLVIHGFKQQLGINYSETYAPRDWEVLQYDVKTAFLYGELEELIFMEQPPGFQVDGPGFICRLLKSLYGLKQAPNIWNKTLHAKLLAMGFERTESDYGLYMLKEENEVKLLLTVYVDDLLLMGPRDLCAKVAASLQETFELTTMGNVKYLLGVEILINRPRREIVFCQRQYVHEVLKRFHMENCNGCATPEAVSESTAVVPATSNYLPYRELVGALQYLEGASRPDMAHATRHLGKYLACYDHTHYAQAKRVLRYLKATSDFGLLMNVMTGDEVRVAAYSDADYANDPVDRRSVSGYVTTLDGNVVSYASRKCRELPWKGRLPLRTK</sequence>
<keyword evidence="12" id="KW-0229">DNA integration</keyword>
<feature type="compositionally biased region" description="Low complexity" evidence="18">
    <location>
        <begin position="514"/>
        <end position="531"/>
    </location>
</feature>
<dbReference type="GO" id="GO:0003676">
    <property type="term" value="F:nucleic acid binding"/>
    <property type="evidence" value="ECO:0007669"/>
    <property type="project" value="InterPro"/>
</dbReference>
<keyword evidence="14" id="KW-0548">Nucleotidyltransferase</keyword>
<keyword evidence="11" id="KW-0460">Magnesium</keyword>
<keyword evidence="17" id="KW-0511">Multifunctional enzyme</keyword>
<evidence type="ECO:0000256" key="13">
    <source>
        <dbReference type="ARBA" id="ARBA00022918"/>
    </source>
</evidence>